<dbReference type="GO" id="GO:0032153">
    <property type="term" value="C:cell division site"/>
    <property type="evidence" value="ECO:0007669"/>
    <property type="project" value="UniProtKB-UniRule"/>
</dbReference>
<comment type="function">
    <text evidence="6 7">Cell division protein that is involved in the assembly of the Z ring. May serve as a membrane anchor for the Z ring.</text>
</comment>
<dbReference type="Gene3D" id="3.30.420.40">
    <property type="match status" value="2"/>
</dbReference>
<dbReference type="InterPro" id="IPR050696">
    <property type="entry name" value="FtsA/MreB"/>
</dbReference>
<dbReference type="PROSITE" id="PS00329">
    <property type="entry name" value="HSP70_2"/>
    <property type="match status" value="1"/>
</dbReference>
<evidence type="ECO:0000256" key="6">
    <source>
        <dbReference type="HAMAP-Rule" id="MF_02033"/>
    </source>
</evidence>
<keyword evidence="4 6" id="KW-0472">Membrane</keyword>
<keyword evidence="2 6" id="KW-1003">Cell membrane</keyword>
<dbReference type="InterPro" id="IPR003494">
    <property type="entry name" value="SHS2_FtsA"/>
</dbReference>
<dbReference type="OrthoDB" id="9768127at2"/>
<organism evidence="9 10">
    <name type="scientific">Aquirufa antheringensis</name>
    <dbReference type="NCBI Taxonomy" id="2516559"/>
    <lineage>
        <taxon>Bacteria</taxon>
        <taxon>Pseudomonadati</taxon>
        <taxon>Bacteroidota</taxon>
        <taxon>Cytophagia</taxon>
        <taxon>Cytophagales</taxon>
        <taxon>Flectobacillaceae</taxon>
        <taxon>Aquirufa</taxon>
    </lineage>
</organism>
<dbReference type="CDD" id="cd24048">
    <property type="entry name" value="ASKHA_NBD_FtsA"/>
    <property type="match status" value="1"/>
</dbReference>
<evidence type="ECO:0000256" key="1">
    <source>
        <dbReference type="ARBA" id="ARBA00007381"/>
    </source>
</evidence>
<gene>
    <name evidence="6 9" type="primary">ftsA</name>
    <name evidence="9" type="ORF">EWU20_04425</name>
</gene>
<comment type="caution">
    <text evidence="9">The sequence shown here is derived from an EMBL/GenBank/DDBJ whole genome shotgun (WGS) entry which is preliminary data.</text>
</comment>
<name>A0A4Q9BFQ8_9BACT</name>
<dbReference type="InterPro" id="IPR018181">
    <property type="entry name" value="Heat_shock_70_CS"/>
</dbReference>
<dbReference type="RefSeq" id="WP_130922867.1">
    <property type="nucleotide sequence ID" value="NZ_JAANOM010000001.1"/>
</dbReference>
<proteinExistence type="inferred from homology"/>
<evidence type="ECO:0000256" key="5">
    <source>
        <dbReference type="ARBA" id="ARBA00023306"/>
    </source>
</evidence>
<protein>
    <recommendedName>
        <fullName evidence="6 7">Cell division protein FtsA</fullName>
    </recommendedName>
</protein>
<dbReference type="InterPro" id="IPR020823">
    <property type="entry name" value="Cell_div_FtsA"/>
</dbReference>
<evidence type="ECO:0000256" key="4">
    <source>
        <dbReference type="ARBA" id="ARBA00023136"/>
    </source>
</evidence>
<keyword evidence="10" id="KW-1185">Reference proteome</keyword>
<keyword evidence="3 6" id="KW-0132">Cell division</keyword>
<dbReference type="HAMAP" id="MF_02033">
    <property type="entry name" value="FtsA"/>
    <property type="match status" value="1"/>
</dbReference>
<dbReference type="GO" id="GO:0009898">
    <property type="term" value="C:cytoplasmic side of plasma membrane"/>
    <property type="evidence" value="ECO:0007669"/>
    <property type="project" value="UniProtKB-UniRule"/>
</dbReference>
<evidence type="ECO:0000259" key="8">
    <source>
        <dbReference type="SMART" id="SM00842"/>
    </source>
</evidence>
<dbReference type="GO" id="GO:0043093">
    <property type="term" value="P:FtsZ-dependent cytokinesis"/>
    <property type="evidence" value="ECO:0007669"/>
    <property type="project" value="UniProtKB-UniRule"/>
</dbReference>
<feature type="domain" description="SHS2" evidence="8">
    <location>
        <begin position="6"/>
        <end position="200"/>
    </location>
</feature>
<reference evidence="9 10" key="1">
    <citation type="submission" date="2019-02" db="EMBL/GenBank/DDBJ databases">
        <title>Genome of a new Bacteroidetes strain.</title>
        <authorList>
            <person name="Pitt A."/>
        </authorList>
    </citation>
    <scope>NUCLEOTIDE SEQUENCE [LARGE SCALE GENOMIC DNA]</scope>
    <source>
        <strain evidence="9 10">103A-SOEBACH</strain>
    </source>
</reference>
<comment type="similarity">
    <text evidence="6 7">Belongs to the FtsA/MreB family.</text>
</comment>
<dbReference type="Pfam" id="PF14450">
    <property type="entry name" value="FtsA"/>
    <property type="match status" value="1"/>
</dbReference>
<comment type="subcellular location">
    <subcellularLocation>
        <location evidence="6">Cell membrane</location>
        <topology evidence="6">Peripheral membrane protein</topology>
        <orientation evidence="6">Cytoplasmic side</orientation>
    </subcellularLocation>
    <text evidence="6">Localizes to the Z ring in an FtsZ-dependent manner. Targeted to the membrane through a conserved C-terminal amphipathic helix.</text>
</comment>
<evidence type="ECO:0000256" key="3">
    <source>
        <dbReference type="ARBA" id="ARBA00022618"/>
    </source>
</evidence>
<dbReference type="Pfam" id="PF02491">
    <property type="entry name" value="SHS2_FTSA"/>
    <property type="match status" value="1"/>
</dbReference>
<dbReference type="EMBL" id="SEWY01000002">
    <property type="protein sequence ID" value="TBH74393.1"/>
    <property type="molecule type" value="Genomic_DNA"/>
</dbReference>
<evidence type="ECO:0000256" key="2">
    <source>
        <dbReference type="ARBA" id="ARBA00022475"/>
    </source>
</evidence>
<dbReference type="InterPro" id="IPR043129">
    <property type="entry name" value="ATPase_NBD"/>
</dbReference>
<dbReference type="PANTHER" id="PTHR32432:SF4">
    <property type="entry name" value="CELL DIVISION PROTEIN FTSA"/>
    <property type="match status" value="1"/>
</dbReference>
<dbReference type="Proteomes" id="UP000293583">
    <property type="component" value="Unassembled WGS sequence"/>
</dbReference>
<dbReference type="PANTHER" id="PTHR32432">
    <property type="entry name" value="CELL DIVISION PROTEIN FTSA-RELATED"/>
    <property type="match status" value="1"/>
</dbReference>
<accession>A0A4Q9BFQ8</accession>
<dbReference type="AlphaFoldDB" id="A0A4Q9BFQ8"/>
<dbReference type="SMART" id="SM00842">
    <property type="entry name" value="FtsA"/>
    <property type="match status" value="1"/>
</dbReference>
<dbReference type="PIRSF" id="PIRSF003101">
    <property type="entry name" value="FtsA"/>
    <property type="match status" value="1"/>
</dbReference>
<comment type="similarity">
    <text evidence="1">Belongs to the heat shock protein 70 family.</text>
</comment>
<evidence type="ECO:0000313" key="10">
    <source>
        <dbReference type="Proteomes" id="UP000293583"/>
    </source>
</evidence>
<keyword evidence="5 6" id="KW-0131">Cell cycle</keyword>
<sequence>MRNDLIIGLDIGSSHVRAIAGKQNDRGRLEILATGSSVNNNNVLNGEIVNINKTTAAISEAMNQISHVLDGKNSEHFFASNLSGSHIKVQPFSLSKLRKNEREAVSNNEVMSLFEEAKRTFADKNPCVLHTLPIGFKVGNLPETLDPIGQIGQKIQADFVFISANPSKNDLLTQCLKSAETKHLKKGNVYFSSLATASSVLNKEEKQEGVVLVDLGSGTTEISIFQNNRLKHATVLNWGGDLISDDIQSGLDISRDHAETLKVRFGSAIQKDIPVSEVVMIPGIAGRKATPVSVKNLAIIIEERLKELAAILVAEISKHTDIKNLKAGLVLTGGGAQLPYIDELFQKFTGLDARIGDPNATSTNPAIATEIKDPSFATVIGLVQVYYDQQETAEADEAAMASAPVKEMAKETGYTDSKPSKPAPRIGDLFRKMVDVVMGDDEDGDASY</sequence>
<evidence type="ECO:0000313" key="9">
    <source>
        <dbReference type="EMBL" id="TBH74393.1"/>
    </source>
</evidence>
<comment type="subunit">
    <text evidence="6">Self-interacts. Interacts with FtsZ.</text>
</comment>
<evidence type="ECO:0000256" key="7">
    <source>
        <dbReference type="PIRNR" id="PIRNR003101"/>
    </source>
</evidence>
<dbReference type="SUPFAM" id="SSF53067">
    <property type="entry name" value="Actin-like ATPase domain"/>
    <property type="match status" value="2"/>
</dbReference>
<dbReference type="NCBIfam" id="TIGR01174">
    <property type="entry name" value="ftsA"/>
    <property type="match status" value="1"/>
</dbReference>